<evidence type="ECO:0000313" key="2">
    <source>
        <dbReference type="EMBL" id="TNC07338.1"/>
    </source>
</evidence>
<gene>
    <name evidence="2" type="ORF">FF100_32590</name>
</gene>
<dbReference type="OrthoDB" id="8000869at2"/>
<name>A0A5C4L9F4_9HYPH</name>
<keyword evidence="1" id="KW-0732">Signal</keyword>
<keyword evidence="3" id="KW-1185">Reference proteome</keyword>
<feature type="signal peptide" evidence="1">
    <location>
        <begin position="1"/>
        <end position="22"/>
    </location>
</feature>
<protein>
    <submittedName>
        <fullName evidence="2">Uncharacterized protein</fullName>
    </submittedName>
</protein>
<dbReference type="Proteomes" id="UP000305267">
    <property type="component" value="Unassembled WGS sequence"/>
</dbReference>
<organism evidence="2 3">
    <name type="scientific">Methylobacterium terricola</name>
    <dbReference type="NCBI Taxonomy" id="2583531"/>
    <lineage>
        <taxon>Bacteria</taxon>
        <taxon>Pseudomonadati</taxon>
        <taxon>Pseudomonadota</taxon>
        <taxon>Alphaproteobacteria</taxon>
        <taxon>Hyphomicrobiales</taxon>
        <taxon>Methylobacteriaceae</taxon>
        <taxon>Methylobacterium</taxon>
    </lineage>
</organism>
<evidence type="ECO:0000313" key="3">
    <source>
        <dbReference type="Proteomes" id="UP000305267"/>
    </source>
</evidence>
<reference evidence="2 3" key="1">
    <citation type="submission" date="2019-06" db="EMBL/GenBank/DDBJ databases">
        <title>Genome of Methylobacterium sp. 17Sr1-39.</title>
        <authorList>
            <person name="Seo T."/>
        </authorList>
    </citation>
    <scope>NUCLEOTIDE SEQUENCE [LARGE SCALE GENOMIC DNA]</scope>
    <source>
        <strain evidence="2 3">17Sr1-39</strain>
    </source>
</reference>
<feature type="chain" id="PRO_5023053969" evidence="1">
    <location>
        <begin position="23"/>
        <end position="94"/>
    </location>
</feature>
<dbReference type="AlphaFoldDB" id="A0A5C4L9F4"/>
<evidence type="ECO:0000256" key="1">
    <source>
        <dbReference type="SAM" id="SignalP"/>
    </source>
</evidence>
<dbReference type="RefSeq" id="WP_139040188.1">
    <property type="nucleotide sequence ID" value="NZ_VDDA01000036.1"/>
</dbReference>
<proteinExistence type="predicted"/>
<sequence length="94" mass="9681">MRSLLVPLTALAMLAWTGQAFARCPLYLPMRVGPVTGNPEKDTVGLFCAQPEPDRPAASIGGSRPAARVGAMTGEAEKDSVGFVAAPDGAQAAR</sequence>
<accession>A0A5C4L9F4</accession>
<dbReference type="EMBL" id="VDDA01000036">
    <property type="protein sequence ID" value="TNC07338.1"/>
    <property type="molecule type" value="Genomic_DNA"/>
</dbReference>
<comment type="caution">
    <text evidence="2">The sequence shown here is derived from an EMBL/GenBank/DDBJ whole genome shotgun (WGS) entry which is preliminary data.</text>
</comment>